<organism evidence="3 4">
    <name type="scientific">Stylosanthes scabra</name>
    <dbReference type="NCBI Taxonomy" id="79078"/>
    <lineage>
        <taxon>Eukaryota</taxon>
        <taxon>Viridiplantae</taxon>
        <taxon>Streptophyta</taxon>
        <taxon>Embryophyta</taxon>
        <taxon>Tracheophyta</taxon>
        <taxon>Spermatophyta</taxon>
        <taxon>Magnoliopsida</taxon>
        <taxon>eudicotyledons</taxon>
        <taxon>Gunneridae</taxon>
        <taxon>Pentapetalae</taxon>
        <taxon>rosids</taxon>
        <taxon>fabids</taxon>
        <taxon>Fabales</taxon>
        <taxon>Fabaceae</taxon>
        <taxon>Papilionoideae</taxon>
        <taxon>50 kb inversion clade</taxon>
        <taxon>dalbergioids sensu lato</taxon>
        <taxon>Dalbergieae</taxon>
        <taxon>Pterocarpus clade</taxon>
        <taxon>Stylosanthes</taxon>
    </lineage>
</organism>
<accession>A0ABU6Y7K0</accession>
<protein>
    <submittedName>
        <fullName evidence="3">Carbon catabolite repressor protein 4 5, variant 2</fullName>
    </submittedName>
</protein>
<feature type="region of interest" description="Disordered" evidence="1">
    <location>
        <begin position="1"/>
        <end position="88"/>
    </location>
</feature>
<dbReference type="Gene3D" id="3.60.10.10">
    <property type="entry name" value="Endonuclease/exonuclease/phosphatase"/>
    <property type="match status" value="1"/>
</dbReference>
<dbReference type="EMBL" id="JASCZI010241682">
    <property type="protein sequence ID" value="MED6204683.1"/>
    <property type="molecule type" value="Genomic_DNA"/>
</dbReference>
<dbReference type="InterPro" id="IPR036691">
    <property type="entry name" value="Endo/exonu/phosph_ase_sf"/>
</dbReference>
<feature type="domain" description="Endonuclease/exonuclease/phosphatase" evidence="2">
    <location>
        <begin position="108"/>
        <end position="348"/>
    </location>
</feature>
<dbReference type="PANTHER" id="PTHR12121:SF74">
    <property type="entry name" value="CARBON CATABOLITE REPRESSOR PROTEIN 4 HOMOLOG 5"/>
    <property type="match status" value="1"/>
</dbReference>
<evidence type="ECO:0000313" key="3">
    <source>
        <dbReference type="EMBL" id="MED6204683.1"/>
    </source>
</evidence>
<evidence type="ECO:0000259" key="2">
    <source>
        <dbReference type="Pfam" id="PF03372"/>
    </source>
</evidence>
<name>A0ABU6Y7K0_9FABA</name>
<dbReference type="SUPFAM" id="SSF56219">
    <property type="entry name" value="DNase I-like"/>
    <property type="match status" value="1"/>
</dbReference>
<evidence type="ECO:0000313" key="4">
    <source>
        <dbReference type="Proteomes" id="UP001341840"/>
    </source>
</evidence>
<evidence type="ECO:0000256" key="1">
    <source>
        <dbReference type="SAM" id="MobiDB-lite"/>
    </source>
</evidence>
<dbReference type="PANTHER" id="PTHR12121">
    <property type="entry name" value="CARBON CATABOLITE REPRESSOR PROTEIN 4"/>
    <property type="match status" value="1"/>
</dbReference>
<reference evidence="3 4" key="1">
    <citation type="journal article" date="2023" name="Plants (Basel)">
        <title>Bridging the Gap: Combining Genomics and Transcriptomics Approaches to Understand Stylosanthes scabra, an Orphan Legume from the Brazilian Caatinga.</title>
        <authorList>
            <person name="Ferreira-Neto J.R.C."/>
            <person name="da Silva M.D."/>
            <person name="Binneck E."/>
            <person name="de Melo N.F."/>
            <person name="da Silva R.H."/>
            <person name="de Melo A.L.T.M."/>
            <person name="Pandolfi V."/>
            <person name="Bustamante F.O."/>
            <person name="Brasileiro-Vidal A.C."/>
            <person name="Benko-Iseppon A.M."/>
        </authorList>
    </citation>
    <scope>NUCLEOTIDE SEQUENCE [LARGE SCALE GENOMIC DNA]</scope>
    <source>
        <tissue evidence="3">Leaves</tissue>
    </source>
</reference>
<dbReference type="Proteomes" id="UP001341840">
    <property type="component" value="Unassembled WGS sequence"/>
</dbReference>
<comment type="caution">
    <text evidence="3">The sequence shown here is derived from an EMBL/GenBank/DDBJ whole genome shotgun (WGS) entry which is preliminary data.</text>
</comment>
<dbReference type="InterPro" id="IPR005135">
    <property type="entry name" value="Endo/exonuclease/phosphatase"/>
</dbReference>
<gene>
    <name evidence="3" type="primary">CCR45_1</name>
    <name evidence="3" type="ORF">PIB30_011097</name>
</gene>
<dbReference type="Pfam" id="PF03372">
    <property type="entry name" value="Exo_endo_phos"/>
    <property type="match status" value="1"/>
</dbReference>
<keyword evidence="4" id="KW-1185">Reference proteome</keyword>
<proteinExistence type="predicted"/>
<sequence length="458" mass="51770">MATRNNRLPPLEIPNTDYRSKRRTPHRSGPSDAHFKRRRLVTKSEASTGSHKPHRLNRFQAISSSSQNRRKKRRIGKSGGGSSRGACSRRWTFSSADCSNCDDKVTIVSYNILGVDNASKHLDLYANTPRSFLEWERRKRLIFEEINTYNASVLCFQEVDHFNDLDNLFQNNGFKGVYKARTGEAHDGCALFWKDKLFTLLHQEDIEFQRFGLRNNVAQLCVLEARDDKPEPETSALTTVTSSTQRKRFVIGNIHVLFNPNRGDIKLGQVRLLLDKAYKLSEEWGSIPVIIAGDLNSLPQSAIYEFLASSKLDIQLHNRKNMSGQLEIQSTNRVFRSQIGYEASISMSRSRQSLYGWTMEELNLATGAIGVTNLKHHLNLRSAYSGVPGNHSTRDDIGEPLATSYHSRHSEELTPVRVLETLPVDILRKTGGLPSEKWGSDHLALVCELAFANNENVS</sequence>
<dbReference type="InterPro" id="IPR050410">
    <property type="entry name" value="CCR4/nocturin_mRNA_transcr"/>
</dbReference>